<dbReference type="Proteomes" id="UP000652761">
    <property type="component" value="Unassembled WGS sequence"/>
</dbReference>
<keyword evidence="1" id="KW-0812">Transmembrane</keyword>
<proteinExistence type="predicted"/>
<protein>
    <submittedName>
        <fullName evidence="2">Uncharacterized protein</fullName>
    </submittedName>
</protein>
<comment type="caution">
    <text evidence="2">The sequence shown here is derived from an EMBL/GenBank/DDBJ whole genome shotgun (WGS) entry which is preliminary data.</text>
</comment>
<feature type="transmembrane region" description="Helical" evidence="1">
    <location>
        <begin position="254"/>
        <end position="281"/>
    </location>
</feature>
<name>A0A843WUT7_COLES</name>
<reference evidence="2" key="1">
    <citation type="submission" date="2017-07" db="EMBL/GenBank/DDBJ databases">
        <title>Taro Niue Genome Assembly and Annotation.</title>
        <authorList>
            <person name="Atibalentja N."/>
            <person name="Keating K."/>
            <person name="Fields C.J."/>
        </authorList>
    </citation>
    <scope>NUCLEOTIDE SEQUENCE</scope>
    <source>
        <strain evidence="2">Niue_2</strain>
        <tissue evidence="2">Leaf</tissue>
    </source>
</reference>
<keyword evidence="1" id="KW-1133">Transmembrane helix</keyword>
<accession>A0A843WUT7</accession>
<evidence type="ECO:0000313" key="2">
    <source>
        <dbReference type="EMBL" id="MQM14322.1"/>
    </source>
</evidence>
<gene>
    <name evidence="2" type="ORF">Taro_047251</name>
</gene>
<evidence type="ECO:0000313" key="3">
    <source>
        <dbReference type="Proteomes" id="UP000652761"/>
    </source>
</evidence>
<keyword evidence="3" id="KW-1185">Reference proteome</keyword>
<dbReference type="EMBL" id="NMUH01006050">
    <property type="protein sequence ID" value="MQM14322.1"/>
    <property type="molecule type" value="Genomic_DNA"/>
</dbReference>
<keyword evidence="1" id="KW-0472">Membrane</keyword>
<organism evidence="2 3">
    <name type="scientific">Colocasia esculenta</name>
    <name type="common">Wild taro</name>
    <name type="synonym">Arum esculentum</name>
    <dbReference type="NCBI Taxonomy" id="4460"/>
    <lineage>
        <taxon>Eukaryota</taxon>
        <taxon>Viridiplantae</taxon>
        <taxon>Streptophyta</taxon>
        <taxon>Embryophyta</taxon>
        <taxon>Tracheophyta</taxon>
        <taxon>Spermatophyta</taxon>
        <taxon>Magnoliopsida</taxon>
        <taxon>Liliopsida</taxon>
        <taxon>Araceae</taxon>
        <taxon>Aroideae</taxon>
        <taxon>Colocasieae</taxon>
        <taxon>Colocasia</taxon>
    </lineage>
</organism>
<dbReference type="AlphaFoldDB" id="A0A843WUT7"/>
<evidence type="ECO:0000256" key="1">
    <source>
        <dbReference type="SAM" id="Phobius"/>
    </source>
</evidence>
<sequence length="353" mass="39667">MKVCRHTSHGFDTRPQVPRQKIDKFANVCRNKPDCVSTRVGQSKNQATQVDTIADQVDTPDISPKATSQVLSGCRHQQGCVSTQDTFPEAQAVNFQTTSKKLLAGRKSSCLLPLLSKCFQKTNFHQFKVWELEFLKTPLKHSKEADPVEDFFGEEFEEDPTSQIAEHRLGLQASQNSLVGCQERTTLTRPGQPSHLLSRSSRFDRFWGRSVGGHRSKVTMPMGVATWALSRWVAPSRLGGRRFKTEAAPHSPPLVLSLALLSLLSSLAVSHPFFMLLVLVLRLWRRIRAGDVVVVLGVRRRWSFQREGSNESALLVDVGTLDPLTLSMLPSPYRWCFLMVWVCGSVRIMLVLQ</sequence>